<proteinExistence type="predicted"/>
<keyword evidence="2" id="KW-1185">Reference proteome</keyword>
<evidence type="ECO:0000313" key="2">
    <source>
        <dbReference type="Proteomes" id="UP000009342"/>
    </source>
</evidence>
<protein>
    <submittedName>
        <fullName evidence="1">Baseplate assembly protein V</fullName>
    </submittedName>
</protein>
<dbReference type="EMBL" id="CAKZ01000174">
    <property type="protein sequence ID" value="CCJ82928.1"/>
    <property type="molecule type" value="Genomic_DNA"/>
</dbReference>
<organism evidence="1 2">
    <name type="scientific">Cronobacter dublinensis 1210</name>
    <dbReference type="NCBI Taxonomy" id="1208656"/>
    <lineage>
        <taxon>Bacteria</taxon>
        <taxon>Pseudomonadati</taxon>
        <taxon>Pseudomonadota</taxon>
        <taxon>Gammaproteobacteria</taxon>
        <taxon>Enterobacterales</taxon>
        <taxon>Enterobacteriaceae</taxon>
        <taxon>Cronobacter</taxon>
    </lineage>
</organism>
<dbReference type="Proteomes" id="UP000009342">
    <property type="component" value="Unassembled WGS sequence"/>
</dbReference>
<reference evidence="2" key="1">
    <citation type="journal article" date="2012" name="PLoS ONE">
        <title>Comparative analysis of genome sequences covering the seven cronobacter species.</title>
        <authorList>
            <person name="Joseph S."/>
            <person name="Desai P."/>
            <person name="Ji Y."/>
            <person name="Cummings C.A."/>
            <person name="Shih R."/>
            <person name="Degoricija L."/>
            <person name="Rico A."/>
            <person name="Brzoska P."/>
            <person name="Hamby S.E."/>
            <person name="Masood N."/>
            <person name="Hariri S."/>
            <person name="Sonbol H."/>
            <person name="Chuzhanova N."/>
            <person name="McClelland M."/>
            <person name="Furtado M.R."/>
            <person name="Forsythe S.J."/>
        </authorList>
    </citation>
    <scope>NUCLEOTIDE SEQUENCE [LARGE SCALE GENOMIC DNA]</scope>
    <source>
        <strain evidence="2">1210</strain>
    </source>
</reference>
<evidence type="ECO:0000313" key="1">
    <source>
        <dbReference type="EMBL" id="CCJ82928.1"/>
    </source>
</evidence>
<name>A0ABP1WF65_9ENTR</name>
<comment type="caution">
    <text evidence="1">The sequence shown here is derived from an EMBL/GenBank/DDBJ whole genome shotgun (WGS) entry which is preliminary data.</text>
</comment>
<gene>
    <name evidence="1" type="ORF">BN134_3696</name>
</gene>
<sequence length="57" mass="6011">MVVLSMGENLETAFALPAIYSNQLSQPSDSLDGCVTEYPDGAGLSMSLAPGLARQRH</sequence>
<accession>A0ABP1WF65</accession>